<gene>
    <name evidence="13" type="primary">LOC112682367</name>
</gene>
<evidence type="ECO:0000256" key="10">
    <source>
        <dbReference type="RuleBase" id="RU003515"/>
    </source>
</evidence>
<organism evidence="12 13">
    <name type="scientific">Sipha flava</name>
    <name type="common">yellow sugarcane aphid</name>
    <dbReference type="NCBI Taxonomy" id="143950"/>
    <lineage>
        <taxon>Eukaryota</taxon>
        <taxon>Metazoa</taxon>
        <taxon>Ecdysozoa</taxon>
        <taxon>Arthropoda</taxon>
        <taxon>Hexapoda</taxon>
        <taxon>Insecta</taxon>
        <taxon>Pterygota</taxon>
        <taxon>Neoptera</taxon>
        <taxon>Paraneoptera</taxon>
        <taxon>Hemiptera</taxon>
        <taxon>Sternorrhyncha</taxon>
        <taxon>Aphidomorpha</taxon>
        <taxon>Aphidoidea</taxon>
        <taxon>Aphididae</taxon>
        <taxon>Sipha</taxon>
    </lineage>
</organism>
<dbReference type="InterPro" id="IPR012337">
    <property type="entry name" value="RNaseH-like_sf"/>
</dbReference>
<evidence type="ECO:0000256" key="6">
    <source>
        <dbReference type="ARBA" id="ARBA00022759"/>
    </source>
</evidence>
<dbReference type="PANTHER" id="PTHR10954:SF7">
    <property type="entry name" value="RIBONUCLEASE H2 SUBUNIT A"/>
    <property type="match status" value="1"/>
</dbReference>
<dbReference type="FunFam" id="1.10.10.460:FF:000001">
    <property type="entry name" value="Ribonuclease"/>
    <property type="match status" value="1"/>
</dbReference>
<protein>
    <recommendedName>
        <fullName evidence="10">Ribonuclease</fullName>
        <ecNumber evidence="10">3.1.26.4</ecNumber>
    </recommendedName>
</protein>
<name>A0A8B8FDR4_9HEMI</name>
<dbReference type="GeneID" id="112682367"/>
<evidence type="ECO:0000259" key="11">
    <source>
        <dbReference type="PROSITE" id="PS51975"/>
    </source>
</evidence>
<dbReference type="CDD" id="cd07181">
    <property type="entry name" value="RNase_HII_eukaryota_like"/>
    <property type="match status" value="1"/>
</dbReference>
<dbReference type="AlphaFoldDB" id="A0A8B8FDR4"/>
<dbReference type="GO" id="GO:0046872">
    <property type="term" value="F:metal ion binding"/>
    <property type="evidence" value="ECO:0007669"/>
    <property type="project" value="UniProtKB-KW"/>
</dbReference>
<sequence>MNVCNYKVCQSFSDVKSVISTENNSFDVRIESELPETSTTEKCILGIDEAGRGPVLGPMVYGTSYCSIDNQSVLKTLGCADSKVLSEQARDEIFDGINNQGDLLGWAVHIISPTTISNCSFKRQKCSLNEISHNAAIGLIQRVLDRGVSLCEVFVDTVGPPEKYQAKLLSIFPQLKITVSKKADSLFPIVSAASICAKVTRDAALKHWKFIERPDEDIDSNWGSGYPNDPVTKEYLKKNVDAVFGFPNIVRFCWSTAELVLKNQAAQIDWSDDEEDKNKTSVPITSFFGQNGKEVRQKTSFFDDRGLVVTTNI</sequence>
<dbReference type="OrthoDB" id="7462577at2759"/>
<keyword evidence="12" id="KW-1185">Reference proteome</keyword>
<dbReference type="InterPro" id="IPR023160">
    <property type="entry name" value="RNase_HII_hlx-loop-hlx_cap_dom"/>
</dbReference>
<dbReference type="FunFam" id="3.30.420.10:FF:000016">
    <property type="entry name" value="Ribonuclease"/>
    <property type="match status" value="1"/>
</dbReference>
<keyword evidence="5 9" id="KW-0479">Metal-binding</keyword>
<dbReference type="EC" id="3.1.26.4" evidence="10"/>
<dbReference type="Gene3D" id="3.30.420.10">
    <property type="entry name" value="Ribonuclease H-like superfamily/Ribonuclease H"/>
    <property type="match status" value="1"/>
</dbReference>
<evidence type="ECO:0000256" key="1">
    <source>
        <dbReference type="ARBA" id="ARBA00000077"/>
    </source>
</evidence>
<keyword evidence="6 9" id="KW-0255">Endonuclease</keyword>
<evidence type="ECO:0000256" key="8">
    <source>
        <dbReference type="ARBA" id="ARBA00024981"/>
    </source>
</evidence>
<dbReference type="InterPro" id="IPR004649">
    <property type="entry name" value="RNase_H2_suA"/>
</dbReference>
<evidence type="ECO:0000256" key="9">
    <source>
        <dbReference type="PROSITE-ProRule" id="PRU01319"/>
    </source>
</evidence>
<evidence type="ECO:0000256" key="5">
    <source>
        <dbReference type="ARBA" id="ARBA00022723"/>
    </source>
</evidence>
<evidence type="ECO:0000256" key="3">
    <source>
        <dbReference type="ARBA" id="ARBA00007058"/>
    </source>
</evidence>
<dbReference type="GO" id="GO:0032299">
    <property type="term" value="C:ribonuclease H2 complex"/>
    <property type="evidence" value="ECO:0007669"/>
    <property type="project" value="TreeGrafter"/>
</dbReference>
<dbReference type="PROSITE" id="PS51975">
    <property type="entry name" value="RNASE_H_2"/>
    <property type="match status" value="1"/>
</dbReference>
<comment type="cofactor">
    <cofactor evidence="9">
        <name>Mn(2+)</name>
        <dbReference type="ChEBI" id="CHEBI:29035"/>
    </cofactor>
    <cofactor evidence="9">
        <name>Mg(2+)</name>
        <dbReference type="ChEBI" id="CHEBI:18420"/>
    </cofactor>
    <text evidence="9">Manganese or magnesium. Binds 1 divalent metal ion per monomer in the absence of substrate. May bind a second metal ion after substrate binding.</text>
</comment>
<evidence type="ECO:0000256" key="2">
    <source>
        <dbReference type="ARBA" id="ARBA00001946"/>
    </source>
</evidence>
<evidence type="ECO:0000256" key="4">
    <source>
        <dbReference type="ARBA" id="ARBA00022722"/>
    </source>
</evidence>
<dbReference type="RefSeq" id="XP_025408726.1">
    <property type="nucleotide sequence ID" value="XM_025552941.1"/>
</dbReference>
<dbReference type="GO" id="GO:0003723">
    <property type="term" value="F:RNA binding"/>
    <property type="evidence" value="ECO:0007669"/>
    <property type="project" value="UniProtKB-UniRule"/>
</dbReference>
<dbReference type="GO" id="GO:0006298">
    <property type="term" value="P:mismatch repair"/>
    <property type="evidence" value="ECO:0007669"/>
    <property type="project" value="TreeGrafter"/>
</dbReference>
<dbReference type="SUPFAM" id="SSF53098">
    <property type="entry name" value="Ribonuclease H-like"/>
    <property type="match status" value="1"/>
</dbReference>
<comment type="catalytic activity">
    <reaction evidence="1 9 10">
        <text>Endonucleolytic cleavage to 5'-phosphomonoester.</text>
        <dbReference type="EC" id="3.1.26.4"/>
    </reaction>
</comment>
<feature type="binding site" evidence="9">
    <location>
        <position position="49"/>
    </location>
    <ligand>
        <name>a divalent metal cation</name>
        <dbReference type="ChEBI" id="CHEBI:60240"/>
    </ligand>
</feature>
<dbReference type="NCBIfam" id="TIGR00729">
    <property type="entry name" value="ribonuclease HII"/>
    <property type="match status" value="1"/>
</dbReference>
<keyword evidence="4 9" id="KW-0540">Nuclease</keyword>
<keyword evidence="7 9" id="KW-0378">Hydrolase</keyword>
<evidence type="ECO:0000313" key="12">
    <source>
        <dbReference type="Proteomes" id="UP000694846"/>
    </source>
</evidence>
<comment type="similarity">
    <text evidence="3">Belongs to the RNase HII family. Eukaryotic subfamily.</text>
</comment>
<proteinExistence type="inferred from homology"/>
<feature type="binding site" evidence="9">
    <location>
        <position position="48"/>
    </location>
    <ligand>
        <name>a divalent metal cation</name>
        <dbReference type="ChEBI" id="CHEBI:60240"/>
    </ligand>
</feature>
<dbReference type="GO" id="GO:0004523">
    <property type="term" value="F:RNA-DNA hybrid ribonuclease activity"/>
    <property type="evidence" value="ECO:0007669"/>
    <property type="project" value="UniProtKB-UniRule"/>
</dbReference>
<dbReference type="Gene3D" id="1.10.10.460">
    <property type="entry name" value="Ribonuclease hii. Domain 2"/>
    <property type="match status" value="1"/>
</dbReference>
<dbReference type="Pfam" id="PF01351">
    <property type="entry name" value="RNase_HII"/>
    <property type="match status" value="1"/>
</dbReference>
<comment type="function">
    <text evidence="10">Endonuclease that specifically degrades the RNA of RNA-DNA hybrids.</text>
</comment>
<dbReference type="PANTHER" id="PTHR10954">
    <property type="entry name" value="RIBONUCLEASE H2 SUBUNIT A"/>
    <property type="match status" value="1"/>
</dbReference>
<evidence type="ECO:0000256" key="7">
    <source>
        <dbReference type="ARBA" id="ARBA00022801"/>
    </source>
</evidence>
<accession>A0A8B8FDR4</accession>
<comment type="function">
    <text evidence="8">Catalytic subunit of RNase HII, an endonuclease that specifically degrades the RNA of RNA:DNA hybrids. Participates in DNA replication, possibly by mediating the removal of lagging-strand Okazaki fragment RNA primers during DNA replication. Mediates the excision of single ribonucleotides from DNA:RNA duplexes.</text>
</comment>
<evidence type="ECO:0000313" key="13">
    <source>
        <dbReference type="RefSeq" id="XP_025408726.1"/>
    </source>
</evidence>
<dbReference type="InterPro" id="IPR001352">
    <property type="entry name" value="RNase_HII/HIII"/>
</dbReference>
<reference evidence="13" key="1">
    <citation type="submission" date="2025-08" db="UniProtKB">
        <authorList>
            <consortium name="RefSeq"/>
        </authorList>
    </citation>
    <scope>IDENTIFICATION</scope>
    <source>
        <tissue evidence="13">Whole body</tissue>
    </source>
</reference>
<feature type="binding site" evidence="9">
    <location>
        <position position="156"/>
    </location>
    <ligand>
        <name>a divalent metal cation</name>
        <dbReference type="ChEBI" id="CHEBI:60240"/>
    </ligand>
</feature>
<dbReference type="GO" id="GO:0043137">
    <property type="term" value="P:DNA replication, removal of RNA primer"/>
    <property type="evidence" value="ECO:0007669"/>
    <property type="project" value="TreeGrafter"/>
</dbReference>
<dbReference type="InterPro" id="IPR024567">
    <property type="entry name" value="RNase_HII/HIII_dom"/>
</dbReference>
<dbReference type="InterPro" id="IPR036397">
    <property type="entry name" value="RNaseH_sf"/>
</dbReference>
<dbReference type="Proteomes" id="UP000694846">
    <property type="component" value="Unplaced"/>
</dbReference>
<comment type="cofactor">
    <cofactor evidence="2">
        <name>Mg(2+)</name>
        <dbReference type="ChEBI" id="CHEBI:18420"/>
    </cofactor>
</comment>
<feature type="domain" description="RNase H type-2" evidence="11">
    <location>
        <begin position="42"/>
        <end position="266"/>
    </location>
</feature>